<evidence type="ECO:0000259" key="14">
    <source>
        <dbReference type="Pfam" id="PF11817"/>
    </source>
</evidence>
<dbReference type="InterPro" id="IPR023395">
    <property type="entry name" value="MCP_dom_sf"/>
</dbReference>
<feature type="repeat" description="Solcar" evidence="11">
    <location>
        <begin position="1459"/>
        <end position="1543"/>
    </location>
</feature>
<gene>
    <name evidence="15" type="ORF">SNOG_06999</name>
</gene>
<dbReference type="KEGG" id="pno:SNOG_06999"/>
<dbReference type="GeneID" id="5974246"/>
<dbReference type="EMBL" id="CH445334">
    <property type="protein sequence ID" value="EAT85650.2"/>
    <property type="molecule type" value="Genomic_DNA"/>
</dbReference>
<evidence type="ECO:0000259" key="13">
    <source>
        <dbReference type="Pfam" id="PF07919"/>
    </source>
</evidence>
<dbReference type="eggNOG" id="KOG4386">
    <property type="taxonomic scope" value="Eukaryota"/>
</dbReference>
<evidence type="ECO:0000313" key="16">
    <source>
        <dbReference type="Proteomes" id="UP000001055"/>
    </source>
</evidence>
<comment type="subcellular location">
    <subcellularLocation>
        <location evidence="1">Membrane</location>
        <topology evidence="1">Multi-pass membrane protein</topology>
    </subcellularLocation>
    <subcellularLocation>
        <location evidence="10">Mitochondrion inner membrane</location>
        <topology evidence="10">Multi-pass membrane protein</topology>
    </subcellularLocation>
</comment>
<proteinExistence type="inferred from homology"/>
<dbReference type="VEuPathDB" id="FungiDB:JI435_069990"/>
<keyword evidence="7 10" id="KW-0496">Mitochondrion</keyword>
<reference evidence="16" key="1">
    <citation type="journal article" date="2007" name="Plant Cell">
        <title>Dothideomycete-plant interactions illuminated by genome sequencing and EST analysis of the wheat pathogen Stagonospora nodorum.</title>
        <authorList>
            <person name="Hane J.K."/>
            <person name="Lowe R.G."/>
            <person name="Solomon P.S."/>
            <person name="Tan K.C."/>
            <person name="Schoch C.L."/>
            <person name="Spatafora J.W."/>
            <person name="Crous P.W."/>
            <person name="Kodira C."/>
            <person name="Birren B.W."/>
            <person name="Galagan J.E."/>
            <person name="Torriani S.F."/>
            <person name="McDonald B.A."/>
            <person name="Oliver R.P."/>
        </authorList>
    </citation>
    <scope>NUCLEOTIDE SEQUENCE [LARGE SCALE GENOMIC DNA]</scope>
    <source>
        <strain evidence="16">SN15 / ATCC MYA-4574 / FGSC 10173</strain>
    </source>
</reference>
<evidence type="ECO:0000256" key="1">
    <source>
        <dbReference type="ARBA" id="ARBA00004141"/>
    </source>
</evidence>
<evidence type="ECO:0000256" key="3">
    <source>
        <dbReference type="ARBA" id="ARBA00022692"/>
    </source>
</evidence>
<dbReference type="Proteomes" id="UP000001055">
    <property type="component" value="Unassembled WGS sequence"/>
</dbReference>
<dbReference type="RefSeq" id="XP_001797356.1">
    <property type="nucleotide sequence ID" value="XM_001797304.1"/>
</dbReference>
<evidence type="ECO:0000256" key="2">
    <source>
        <dbReference type="ARBA" id="ARBA00022448"/>
    </source>
</evidence>
<feature type="repeat" description="Solcar" evidence="11">
    <location>
        <begin position="1353"/>
        <end position="1437"/>
    </location>
</feature>
<evidence type="ECO:0000256" key="6">
    <source>
        <dbReference type="ARBA" id="ARBA00022989"/>
    </source>
</evidence>
<dbReference type="HOGENOM" id="CLU_003572_1_0_1"/>
<dbReference type="InterPro" id="IPR021773">
    <property type="entry name" value="TPC11"/>
</dbReference>
<evidence type="ECO:0000256" key="5">
    <source>
        <dbReference type="ARBA" id="ARBA00022792"/>
    </source>
</evidence>
<keyword evidence="4 10" id="KW-0677">Repeat</keyword>
<dbReference type="SUPFAM" id="SSF103506">
    <property type="entry name" value="Mitochondrial carrier"/>
    <property type="match status" value="1"/>
</dbReference>
<evidence type="ECO:0000256" key="12">
    <source>
        <dbReference type="SAM" id="MobiDB-lite"/>
    </source>
</evidence>
<keyword evidence="5 10" id="KW-0999">Mitochondrion inner membrane</keyword>
<dbReference type="PROSITE" id="PS50920">
    <property type="entry name" value="SOLCAR"/>
    <property type="match status" value="3"/>
</dbReference>
<evidence type="ECO:0000256" key="11">
    <source>
        <dbReference type="PROSITE-ProRule" id="PRU00282"/>
    </source>
</evidence>
<evidence type="ECO:0000256" key="10">
    <source>
        <dbReference type="HAMAP-Rule" id="MF_03064"/>
    </source>
</evidence>
<keyword evidence="3 10" id="KW-0812">Transmembrane</keyword>
<evidence type="ECO:0000256" key="4">
    <source>
        <dbReference type="ARBA" id="ARBA00022737"/>
    </source>
</evidence>
<keyword evidence="6 10" id="KW-1133">Transmembrane helix</keyword>
<dbReference type="GO" id="GO:0005743">
    <property type="term" value="C:mitochondrial inner membrane"/>
    <property type="evidence" value="ECO:0007669"/>
    <property type="project" value="UniProtKB-SubCell"/>
</dbReference>
<dbReference type="GO" id="GO:0015187">
    <property type="term" value="F:glycine transmembrane transporter activity"/>
    <property type="evidence" value="ECO:0007669"/>
    <property type="project" value="UniProtKB-UniRule"/>
</dbReference>
<feature type="region of interest" description="Disordered" evidence="12">
    <location>
        <begin position="277"/>
        <end position="299"/>
    </location>
</feature>
<evidence type="ECO:0000256" key="8">
    <source>
        <dbReference type="ARBA" id="ARBA00023136"/>
    </source>
</evidence>
<feature type="domain" description="Trafficking protein particle complex subunit 11" evidence="14">
    <location>
        <begin position="353"/>
        <end position="633"/>
    </location>
</feature>
<organism evidence="15 16">
    <name type="scientific">Phaeosphaeria nodorum (strain SN15 / ATCC MYA-4574 / FGSC 10173)</name>
    <name type="common">Glume blotch fungus</name>
    <name type="synonym">Parastagonospora nodorum</name>
    <dbReference type="NCBI Taxonomy" id="321614"/>
    <lineage>
        <taxon>Eukaryota</taxon>
        <taxon>Fungi</taxon>
        <taxon>Dikarya</taxon>
        <taxon>Ascomycota</taxon>
        <taxon>Pezizomycotina</taxon>
        <taxon>Dothideomycetes</taxon>
        <taxon>Pleosporomycetidae</taxon>
        <taxon>Pleosporales</taxon>
        <taxon>Pleosporineae</taxon>
        <taxon>Phaeosphaeriaceae</taxon>
        <taxon>Parastagonospora</taxon>
    </lineage>
</organism>
<dbReference type="GO" id="GO:1904983">
    <property type="term" value="P:glycine import into mitochondrion"/>
    <property type="evidence" value="ECO:0007669"/>
    <property type="project" value="UniProtKB-UniRule"/>
</dbReference>
<dbReference type="Pfam" id="PF00153">
    <property type="entry name" value="Mito_carr"/>
    <property type="match status" value="3"/>
</dbReference>
<keyword evidence="2 10" id="KW-0813">Transport</keyword>
<evidence type="ECO:0000256" key="9">
    <source>
        <dbReference type="ARBA" id="ARBA00034060"/>
    </source>
</evidence>
<comment type="similarity">
    <text evidence="10">Belongs to the mitochondrial carrier (TC 2.A.29) family. SLC25A38 subfamily.</text>
</comment>
<dbReference type="PANTHER" id="PTHR14374">
    <property type="entry name" value="FOIE GRAS"/>
    <property type="match status" value="1"/>
</dbReference>
<dbReference type="Gene3D" id="1.50.40.10">
    <property type="entry name" value="Mitochondrial carrier domain"/>
    <property type="match status" value="2"/>
</dbReference>
<comment type="catalytic activity">
    <reaction evidence="9 10">
        <text>glycine(in) = glycine(out)</text>
        <dbReference type="Rhea" id="RHEA:70715"/>
        <dbReference type="ChEBI" id="CHEBI:57305"/>
    </reaction>
</comment>
<dbReference type="PANTHER" id="PTHR14374:SF0">
    <property type="entry name" value="TRAFFICKING PROTEIN PARTICLE COMPLEX SUBUNIT 11"/>
    <property type="match status" value="1"/>
</dbReference>
<dbReference type="InterPro" id="IPR012880">
    <property type="entry name" value="Gryzun"/>
</dbReference>
<dbReference type="HAMAP" id="MF_03064">
    <property type="entry name" value="SLC25A38"/>
    <property type="match status" value="1"/>
</dbReference>
<accession>Q0UML5</accession>
<sequence length="1556" mass="172971">MEAYPPEYVQHNLPFIVLSGLGAGAELDAPPPVHKVLPGRAVTTITSDIPPVTSKYAEPLLEDFLSADGTKTPWNGRATSRKDFAHNFRIRAVGRTYQLPPKKADAPSTSETTPPGSPTIAAATSWILHSPISPLSPGATIFPDGVLAPSWVAKHQDYVPSVFISFFDFTTDPITNSLHDNQLKTDINKIKNQIQKSDYRTRYVVVLLSDKTILEAPDIEERLANIRRTTGLDPKSSLFFLPPNTSQVELRAFVTSVLSTLQPICVEYYRDLTKHARRKKSRGTIPPPTAPPTRGTSQTLSYPGWGVRYDVKLGVFAEFRQEMDAAQRHYNFALEALFGAEGIFETTASWSPRWDEIRLLADIVALRHIRCQLWNNYPTSAAQTWLRYKFRLRDVLDRRGKGTSNYGWQAWEARWAQVMGQVIQRVELPAFRILQPGSDPLNSTITAVYSLPEKQFPIGERLPPWDCLHHAGYWYKLSADHAKRRYILAREMPEEDRTPPGMSPATRVSNRNQVYDQYLVPEPHQEFPVSGVGGGFEHWADISAKLRAAATEFQARGQHRKVDQLQLEVARTLLHVKRFDDAFKVLQPLWQTMAWRKEGWWPLASEVLWALHECALRVQDREAYLATEWELYSQDAFSQDDTFSDKVTVQLDAKDSISCCKYVSKKRNGFANQVVSTSFAFSGIEGNVGEPLRSQIVIRSLARSGSAPVTLSSLVYQFEGGLNEVHLSHDTGKDDPGTDASRSDEVVLEESVVQGQKPSWTGTTDLTIHPGQTKVYNFQLVFREAGDVDISNCIFRIATDKFELTCSNVGLSSEQPAPAWWTQTNSGVKPRKLKGGSTTAIKILPKPPKMEIRLPDVRNQYYTDEPVTVAIEIHNLEEEDTEAVLEVRLLGRSKDSLGYLWLDRPAASPMKEVPPALDGSAEVDLPGHVVGKLAQGERITERIRFTAPPDPADYALEVKVLYHVLSDRDIPISKIMIADLVFNAPFEASYDLNARVHPEPWPSYFALQEAESNINPESTDAFGIAQKWGLRAKVASFADEELVVKDLNVQVHGVHGGATCDVTKEFEVEKMTVEPQVIHEWAFSLDVRKNNLEERRSTALDTTLDITWQRTSTPDAPTVTSSLPIPRIQIPSSEPRVLASAAVSGAVNSLVHLDYTLENPTMHFLTFELSMEASEEFGFSGAKLRSLHLLPMSRQTVRFSVYPLVTGVWISPNLKVTDRYFNKTLKVQATEGLRADKKGISVWIPGNAVHFFAGLSSGVLSAVLLQPADLLKTRVQQSRSNTLLGTIRSIANGPNPIKQFWRGTLPSTLRTGCGSAIYFSGLNALRHRASLIAAKRGDVAIGGGEHSSSLPKLSNTANLATGAFARTWAGFIMMPITVLKVRYESSLYNYSSLFSATRDIFRTEGARGFFAGFGATAVRDAPYAGLYVLFYELSKRRLSALATKIEETSGASTKLSTSTSAGINFVSGVAAAGLGTTITNPFDAIKTRLQLMPDRYGNMVQAAKKMLAEEGTRSLFDGLGIRIARKAVSSALAWTVYEELIRRAEREWREAVEDKI</sequence>
<feature type="domain" description="Gryzun putative trafficking through Golgi" evidence="13">
    <location>
        <begin position="673"/>
        <end position="1245"/>
    </location>
</feature>
<comment type="function">
    <text evidence="10">Mitochondrial glycine transporter that imports glycine into the mitochondrial matrix. Plays an important role in providing glycine for the first enzymatic step in heme biosynthesis, the condensation of glycine with succinyl-CoA to produce 5-aminolevulinate (ALA) in the miochondrial matrix.</text>
</comment>
<evidence type="ECO:0000256" key="7">
    <source>
        <dbReference type="ARBA" id="ARBA00023128"/>
    </source>
</evidence>
<name>Q0UML5_PHANO</name>
<dbReference type="FunFam" id="1.50.40.10:FF:000103">
    <property type="entry name" value="Mitochondrial glycine transporter"/>
    <property type="match status" value="1"/>
</dbReference>
<dbReference type="InterPro" id="IPR030847">
    <property type="entry name" value="Hem25/SLC25A38"/>
</dbReference>
<dbReference type="InterPro" id="IPR018108">
    <property type="entry name" value="MCP_transmembrane"/>
</dbReference>
<dbReference type="eggNOG" id="KOG0766">
    <property type="taxonomic scope" value="Eukaryota"/>
</dbReference>
<protein>
    <recommendedName>
        <fullName evidence="10">Mitochondrial glycine transporter</fullName>
    </recommendedName>
    <alternativeName>
        <fullName evidence="10">Solute carrier family 25 member 38 homolog</fullName>
    </alternativeName>
</protein>
<dbReference type="Pfam" id="PF11817">
    <property type="entry name" value="Foie-gras_1"/>
    <property type="match status" value="1"/>
</dbReference>
<feature type="repeat" description="Solcar" evidence="11">
    <location>
        <begin position="1245"/>
        <end position="1328"/>
    </location>
</feature>
<keyword evidence="8 10" id="KW-0472">Membrane</keyword>
<dbReference type="Pfam" id="PF07919">
    <property type="entry name" value="Gryzun"/>
    <property type="match status" value="1"/>
</dbReference>
<dbReference type="STRING" id="321614.Q0UML5"/>
<dbReference type="InParanoid" id="Q0UML5"/>
<evidence type="ECO:0000313" key="15">
    <source>
        <dbReference type="EMBL" id="EAT85650.2"/>
    </source>
</evidence>